<accession>A0AAD8DDW6</accession>
<feature type="compositionally biased region" description="Basic and acidic residues" evidence="1">
    <location>
        <begin position="318"/>
        <end position="333"/>
    </location>
</feature>
<feature type="compositionally biased region" description="Polar residues" evidence="1">
    <location>
        <begin position="219"/>
        <end position="244"/>
    </location>
</feature>
<name>A0AAD8DDW6_ACIOX</name>
<sequence>MDVHLVLGLLLMANFGQISSGLTIPRAATNISTTPDPFCGSRPDFQLCEKAQNYNCVNGDCYCRSKKPYCRCQNYKEGGEDFWYMGENCDQKWSLTNLILVATLPGIALALCVGTVIHCVHYFKKPLGEPEDEEEGKRNLKRQEVRTTSGNTPQENVYHNSIFTPDPEPDVYNKHIDYPPQRMNSQRPQPLDNYRVPQAQQKQDNRPYLPPRNTPPSKPQSFLAPQSSQPPGVGCSSSMQYSSRPPQPAPRGNPYQADSENSGDDDYIQPLPSSVIRPIPRGAVPIFPRLESGMTSFPPADYRPQLRLPRADTASRPSYHEQPDWSRPGKENSRIPNVQAAVSARRKKKQNSPRQKKEGRNASSRPTGEKLKAGACKHWIKCEVPGTSRSWTKEVGGWNYNRRI</sequence>
<feature type="compositionally biased region" description="Pro residues" evidence="1">
    <location>
        <begin position="208"/>
        <end position="218"/>
    </location>
</feature>
<dbReference type="AlphaFoldDB" id="A0AAD8DDW6"/>
<evidence type="ECO:0000256" key="1">
    <source>
        <dbReference type="SAM" id="MobiDB-lite"/>
    </source>
</evidence>
<reference evidence="3" key="1">
    <citation type="submission" date="2022-02" db="EMBL/GenBank/DDBJ databases">
        <title>Atlantic sturgeon de novo genome assembly.</title>
        <authorList>
            <person name="Stock M."/>
            <person name="Klopp C."/>
            <person name="Guiguen Y."/>
            <person name="Cabau C."/>
            <person name="Parinello H."/>
            <person name="Santidrian Yebra-Pimentel E."/>
            <person name="Kuhl H."/>
            <person name="Dirks R.P."/>
            <person name="Guessner J."/>
            <person name="Wuertz S."/>
            <person name="Du K."/>
            <person name="Schartl M."/>
        </authorList>
    </citation>
    <scope>NUCLEOTIDE SEQUENCE</scope>
    <source>
        <strain evidence="3">STURGEONOMICS-FGT-2020</strain>
        <tissue evidence="3">Whole blood</tissue>
    </source>
</reference>
<proteinExistence type="predicted"/>
<feature type="signal peptide" evidence="2">
    <location>
        <begin position="1"/>
        <end position="21"/>
    </location>
</feature>
<keyword evidence="4" id="KW-1185">Reference proteome</keyword>
<feature type="compositionally biased region" description="Basic and acidic residues" evidence="1">
    <location>
        <begin position="135"/>
        <end position="145"/>
    </location>
</feature>
<feature type="region of interest" description="Disordered" evidence="1">
    <location>
        <begin position="294"/>
        <end position="372"/>
    </location>
</feature>
<feature type="compositionally biased region" description="Polar residues" evidence="1">
    <location>
        <begin position="146"/>
        <end position="163"/>
    </location>
</feature>
<gene>
    <name evidence="3" type="ORF">AOXY_G12210</name>
</gene>
<keyword evidence="2" id="KW-0732">Signal</keyword>
<dbReference type="Proteomes" id="UP001230051">
    <property type="component" value="Unassembled WGS sequence"/>
</dbReference>
<dbReference type="EMBL" id="JAGXEW010000010">
    <property type="protein sequence ID" value="KAK1167440.1"/>
    <property type="molecule type" value="Genomic_DNA"/>
</dbReference>
<feature type="chain" id="PRO_5041949550" evidence="2">
    <location>
        <begin position="22"/>
        <end position="404"/>
    </location>
</feature>
<evidence type="ECO:0000256" key="2">
    <source>
        <dbReference type="SAM" id="SignalP"/>
    </source>
</evidence>
<evidence type="ECO:0000313" key="3">
    <source>
        <dbReference type="EMBL" id="KAK1167440.1"/>
    </source>
</evidence>
<evidence type="ECO:0000313" key="4">
    <source>
        <dbReference type="Proteomes" id="UP001230051"/>
    </source>
</evidence>
<protein>
    <submittedName>
        <fullName evidence="3">Uncharacterized protein</fullName>
    </submittedName>
</protein>
<comment type="caution">
    <text evidence="3">The sequence shown here is derived from an EMBL/GenBank/DDBJ whole genome shotgun (WGS) entry which is preliminary data.</text>
</comment>
<feature type="region of interest" description="Disordered" evidence="1">
    <location>
        <begin position="128"/>
        <end position="279"/>
    </location>
</feature>
<organism evidence="3 4">
    <name type="scientific">Acipenser oxyrinchus oxyrinchus</name>
    <dbReference type="NCBI Taxonomy" id="40147"/>
    <lineage>
        <taxon>Eukaryota</taxon>
        <taxon>Metazoa</taxon>
        <taxon>Chordata</taxon>
        <taxon>Craniata</taxon>
        <taxon>Vertebrata</taxon>
        <taxon>Euteleostomi</taxon>
        <taxon>Actinopterygii</taxon>
        <taxon>Chondrostei</taxon>
        <taxon>Acipenseriformes</taxon>
        <taxon>Acipenseridae</taxon>
        <taxon>Acipenser</taxon>
    </lineage>
</organism>